<name>A7RSW2_NEMVE</name>
<accession>A7RSW2</accession>
<dbReference type="Pfam" id="PF17809">
    <property type="entry name" value="UPA_2"/>
    <property type="match status" value="1"/>
</dbReference>
<feature type="non-terminal residue" evidence="8">
    <location>
        <position position="1"/>
    </location>
</feature>
<organism evidence="8 9">
    <name type="scientific">Nematostella vectensis</name>
    <name type="common">Starlet sea anemone</name>
    <dbReference type="NCBI Taxonomy" id="45351"/>
    <lineage>
        <taxon>Eukaryota</taxon>
        <taxon>Metazoa</taxon>
        <taxon>Cnidaria</taxon>
        <taxon>Anthozoa</taxon>
        <taxon>Hexacorallia</taxon>
        <taxon>Actiniaria</taxon>
        <taxon>Edwardsiidae</taxon>
        <taxon>Nematostella</taxon>
    </lineage>
</organism>
<keyword evidence="5" id="KW-0040">ANK repeat</keyword>
<evidence type="ECO:0000256" key="3">
    <source>
        <dbReference type="ARBA" id="ARBA00022490"/>
    </source>
</evidence>
<keyword evidence="6" id="KW-0472">Membrane</keyword>
<evidence type="ECO:0000256" key="2">
    <source>
        <dbReference type="ARBA" id="ARBA00004496"/>
    </source>
</evidence>
<dbReference type="PANTHER" id="PTHR24123:SF105">
    <property type="entry name" value="CARD- AND ANK-DOMAIN CONTAINING INFLAMMASOME ADAPTER PROTEIN"/>
    <property type="match status" value="1"/>
</dbReference>
<dbReference type="EMBL" id="DS469535">
    <property type="protein sequence ID" value="EDO45486.1"/>
    <property type="molecule type" value="Genomic_DNA"/>
</dbReference>
<reference evidence="8 9" key="1">
    <citation type="journal article" date="2007" name="Science">
        <title>Sea anemone genome reveals ancestral eumetazoan gene repertoire and genomic organization.</title>
        <authorList>
            <person name="Putnam N.H."/>
            <person name="Srivastava M."/>
            <person name="Hellsten U."/>
            <person name="Dirks B."/>
            <person name="Chapman J."/>
            <person name="Salamov A."/>
            <person name="Terry A."/>
            <person name="Shapiro H."/>
            <person name="Lindquist E."/>
            <person name="Kapitonov V.V."/>
            <person name="Jurka J."/>
            <person name="Genikhovich G."/>
            <person name="Grigoriev I.V."/>
            <person name="Lucas S.M."/>
            <person name="Steele R.E."/>
            <person name="Finnerty J.R."/>
            <person name="Technau U."/>
            <person name="Martindale M.Q."/>
            <person name="Rokhsar D.S."/>
        </authorList>
    </citation>
    <scope>NUCLEOTIDE SEQUENCE [LARGE SCALE GENOMIC DNA]</scope>
    <source>
        <strain evidence="9">CH2 X CH6</strain>
    </source>
</reference>
<sequence length="289" mass="32043">DSPDAIFPSRRYAKISTQALPERFAVVSRVKKEIFSVGSRGESIRSAVLPSVQVNVPEGAVASGTKMSLQVQPVDENFNNLEEWVTVSPVVTLEPADIIFKKPVTVTIPCPVYSGQSNPDIQPSLRLLCCFPKEAKAGSAQTPAYQWQDITGNTPLTVIGANASFTIDRPARYWLIETRNPDNVTADARLIYRKLAAVPYLAKFVVFAKLSADGTEARLRVFCITDDKMDKTLEGQTGFVEIARSRDVEVHDGRPIHIRCLGNLAPVQRDPLHLNFFSFRENRLSVTVR</sequence>
<dbReference type="GO" id="GO:0005737">
    <property type="term" value="C:cytoplasm"/>
    <property type="evidence" value="ECO:0007669"/>
    <property type="project" value="UniProtKB-SubCell"/>
</dbReference>
<dbReference type="HOGENOM" id="CLU_964968_0_0_1"/>
<dbReference type="Pfam" id="PF00791">
    <property type="entry name" value="ZU5"/>
    <property type="match status" value="1"/>
</dbReference>
<dbReference type="STRING" id="45351.A7RSW2"/>
<dbReference type="InterPro" id="IPR040745">
    <property type="entry name" value="Ankyrin_UPA"/>
</dbReference>
<evidence type="ECO:0000313" key="9">
    <source>
        <dbReference type="Proteomes" id="UP000001593"/>
    </source>
</evidence>
<dbReference type="Gene3D" id="2.60.220.30">
    <property type="match status" value="1"/>
</dbReference>
<evidence type="ECO:0000256" key="1">
    <source>
        <dbReference type="ARBA" id="ARBA00004370"/>
    </source>
</evidence>
<dbReference type="InterPro" id="IPR051165">
    <property type="entry name" value="Multifunctional_ANK_Repeat"/>
</dbReference>
<dbReference type="Gene3D" id="2.60.40.2660">
    <property type="match status" value="1"/>
</dbReference>
<proteinExistence type="predicted"/>
<keyword evidence="4" id="KW-0677">Repeat</keyword>
<evidence type="ECO:0000313" key="8">
    <source>
        <dbReference type="EMBL" id="EDO45486.1"/>
    </source>
</evidence>
<keyword evidence="9" id="KW-1185">Reference proteome</keyword>
<feature type="domain" description="ZU5" evidence="7">
    <location>
        <begin position="31"/>
        <end position="179"/>
    </location>
</feature>
<evidence type="ECO:0000256" key="5">
    <source>
        <dbReference type="ARBA" id="ARBA00023043"/>
    </source>
</evidence>
<evidence type="ECO:0000256" key="4">
    <source>
        <dbReference type="ARBA" id="ARBA00022737"/>
    </source>
</evidence>
<dbReference type="PhylomeDB" id="A7RSW2"/>
<evidence type="ECO:0000256" key="6">
    <source>
        <dbReference type="ARBA" id="ARBA00023136"/>
    </source>
</evidence>
<keyword evidence="3" id="KW-0963">Cytoplasm</keyword>
<dbReference type="GO" id="GO:0016020">
    <property type="term" value="C:membrane"/>
    <property type="evidence" value="ECO:0007669"/>
    <property type="project" value="UniProtKB-SubCell"/>
</dbReference>
<evidence type="ECO:0000259" key="7">
    <source>
        <dbReference type="PROSITE" id="PS51145"/>
    </source>
</evidence>
<dbReference type="Proteomes" id="UP000001593">
    <property type="component" value="Unassembled WGS sequence"/>
</dbReference>
<comment type="subcellular location">
    <subcellularLocation>
        <location evidence="2">Cytoplasm</location>
    </subcellularLocation>
    <subcellularLocation>
        <location evidence="1">Membrane</location>
    </subcellularLocation>
</comment>
<dbReference type="eggNOG" id="KOG4177">
    <property type="taxonomic scope" value="Eukaryota"/>
</dbReference>
<dbReference type="InParanoid" id="A7RSW2"/>
<dbReference type="PROSITE" id="PS51145">
    <property type="entry name" value="ZU5"/>
    <property type="match status" value="1"/>
</dbReference>
<dbReference type="AlphaFoldDB" id="A7RSW2"/>
<dbReference type="PANTHER" id="PTHR24123">
    <property type="entry name" value="ANKYRIN REPEAT-CONTAINING"/>
    <property type="match status" value="1"/>
</dbReference>
<dbReference type="InterPro" id="IPR000906">
    <property type="entry name" value="ZU5_dom"/>
</dbReference>
<feature type="non-terminal residue" evidence="8">
    <location>
        <position position="289"/>
    </location>
</feature>
<protein>
    <recommendedName>
        <fullName evidence="7">ZU5 domain-containing protein</fullName>
    </recommendedName>
</protein>
<gene>
    <name evidence="8" type="ORF">NEMVEDRAFT_v1g33780</name>
</gene>